<feature type="domain" description="Right handed beta helix" evidence="2">
    <location>
        <begin position="306"/>
        <end position="402"/>
    </location>
</feature>
<evidence type="ECO:0000313" key="4">
    <source>
        <dbReference type="Proteomes" id="UP001216907"/>
    </source>
</evidence>
<dbReference type="SMART" id="SM00710">
    <property type="entry name" value="PbH1"/>
    <property type="match status" value="5"/>
</dbReference>
<dbReference type="Gene3D" id="2.160.20.10">
    <property type="entry name" value="Single-stranded right-handed beta-helix, Pectin lyase-like"/>
    <property type="match status" value="2"/>
</dbReference>
<evidence type="ECO:0000259" key="2">
    <source>
        <dbReference type="Pfam" id="PF13229"/>
    </source>
</evidence>
<dbReference type="RefSeq" id="WP_277859108.1">
    <property type="nucleotide sequence ID" value="NZ_JARRAG010000001.1"/>
</dbReference>
<feature type="domain" description="Right handed beta helix" evidence="2">
    <location>
        <begin position="220"/>
        <end position="298"/>
    </location>
</feature>
<dbReference type="InterPro" id="IPR039448">
    <property type="entry name" value="Beta_helix"/>
</dbReference>
<proteinExistence type="predicted"/>
<dbReference type="EMBL" id="JARRAG010000001">
    <property type="protein sequence ID" value="MDG3002744.1"/>
    <property type="molecule type" value="Genomic_DNA"/>
</dbReference>
<evidence type="ECO:0000256" key="1">
    <source>
        <dbReference type="SAM" id="SignalP"/>
    </source>
</evidence>
<comment type="caution">
    <text evidence="3">The sequence shown here is derived from an EMBL/GenBank/DDBJ whole genome shotgun (WGS) entry which is preliminary data.</text>
</comment>
<keyword evidence="1" id="KW-0732">Signal</keyword>
<keyword evidence="4" id="KW-1185">Reference proteome</keyword>
<dbReference type="SUPFAM" id="SSF51126">
    <property type="entry name" value="Pectin lyase-like"/>
    <property type="match status" value="1"/>
</dbReference>
<feature type="signal peptide" evidence="1">
    <location>
        <begin position="1"/>
        <end position="22"/>
    </location>
</feature>
<dbReference type="PANTHER" id="PTHR36453">
    <property type="entry name" value="SECRETED PROTEIN-RELATED"/>
    <property type="match status" value="1"/>
</dbReference>
<name>A0ABT6F5F0_9BACT</name>
<dbReference type="InterPro" id="IPR006626">
    <property type="entry name" value="PbH1"/>
</dbReference>
<protein>
    <submittedName>
        <fullName evidence="3">Right-handed parallel beta-helix repeat-containing protein</fullName>
    </submittedName>
</protein>
<accession>A0ABT6F5F0</accession>
<dbReference type="PANTHER" id="PTHR36453:SF1">
    <property type="entry name" value="RIGHT HANDED BETA HELIX DOMAIN-CONTAINING PROTEIN"/>
    <property type="match status" value="1"/>
</dbReference>
<sequence>MRTSFRTLLAAVAITSATLSLAAAPTSTRTWHVAPEPLRGLPPDVQLRTISEAAAKVEPGDRVVIHGGVYRESVTVEASGTVERPIRFEAAPGEAVVVSGADVIREWTREPGGRDVFSAPWPHRFIAWDPSGTHPGDDYHRMIGRCEQVFIGGYPHLQTLGREGLGRGTFYVDPEAKRLYVCPRDDTDLTKSPPLVEASSRQELWRSKGAYTHLRGVRFRYAANMAQHGAAIFEGDQGLVEDCIFEAMNSSGATFAAPNLTVRRCAFRGNGQLGFGAAGAHNLLFTECEVSGNNVKGFNRGWEAGGDKLTLCRGAVLEKSRFVANRGCGVWFDIGNEQSVVRNCLIADNEDAGVFYEISYGLHAHDNVIVGNGFRDTPGAWGAGAGIALSSSPGCLIERNLIVGNREGFSFREQGRTTPTIDDPAERPVWNHDERIRRNVLALNRDAQVRGWFDQDDGRHWPAALQQPGEKAKGGPSGPSLETLKIAFEGNFYDARPWQPLFVWGVDWKRHIAFASLEDVRSALGFEREGRAGEFRVADLLARDFRTPADGPAREMGCYPQGDVPGVRLGILPAR</sequence>
<feature type="chain" id="PRO_5045604513" evidence="1">
    <location>
        <begin position="23"/>
        <end position="575"/>
    </location>
</feature>
<dbReference type="Pfam" id="PF13229">
    <property type="entry name" value="Beta_helix"/>
    <property type="match status" value="2"/>
</dbReference>
<evidence type="ECO:0000313" key="3">
    <source>
        <dbReference type="EMBL" id="MDG3002744.1"/>
    </source>
</evidence>
<organism evidence="3 4">
    <name type="scientific">Paludisphaera mucosa</name>
    <dbReference type="NCBI Taxonomy" id="3030827"/>
    <lineage>
        <taxon>Bacteria</taxon>
        <taxon>Pseudomonadati</taxon>
        <taxon>Planctomycetota</taxon>
        <taxon>Planctomycetia</taxon>
        <taxon>Isosphaerales</taxon>
        <taxon>Isosphaeraceae</taxon>
        <taxon>Paludisphaera</taxon>
    </lineage>
</organism>
<dbReference type="InterPro" id="IPR011050">
    <property type="entry name" value="Pectin_lyase_fold/virulence"/>
</dbReference>
<reference evidence="3 4" key="1">
    <citation type="submission" date="2023-03" db="EMBL/GenBank/DDBJ databases">
        <title>Paludisphaera mucosa sp. nov. a novel planctomycete from northern fen.</title>
        <authorList>
            <person name="Ivanova A."/>
        </authorList>
    </citation>
    <scope>NUCLEOTIDE SEQUENCE [LARGE SCALE GENOMIC DNA]</scope>
    <source>
        <strain evidence="3 4">Pla2</strain>
    </source>
</reference>
<gene>
    <name evidence="3" type="ORF">PZE19_02995</name>
</gene>
<dbReference type="Proteomes" id="UP001216907">
    <property type="component" value="Unassembled WGS sequence"/>
</dbReference>
<dbReference type="InterPro" id="IPR012334">
    <property type="entry name" value="Pectin_lyas_fold"/>
</dbReference>